<dbReference type="PROSITE" id="PS51384">
    <property type="entry name" value="FAD_FR"/>
    <property type="match status" value="1"/>
</dbReference>
<dbReference type="EMBL" id="MCGO01000001">
    <property type="protein sequence ID" value="ORY53549.1"/>
    <property type="molecule type" value="Genomic_DNA"/>
</dbReference>
<comment type="caution">
    <text evidence="5">The sequence shown here is derived from an EMBL/GenBank/DDBJ whole genome shotgun (WGS) entry which is preliminary data.</text>
</comment>
<evidence type="ECO:0000256" key="1">
    <source>
        <dbReference type="ARBA" id="ARBA00023002"/>
    </source>
</evidence>
<reference evidence="5 6" key="1">
    <citation type="submission" date="2016-07" db="EMBL/GenBank/DDBJ databases">
        <title>Pervasive Adenine N6-methylation of Active Genes in Fungi.</title>
        <authorList>
            <consortium name="DOE Joint Genome Institute"/>
            <person name="Mondo S.J."/>
            <person name="Dannebaum R.O."/>
            <person name="Kuo R.C."/>
            <person name="Labutti K."/>
            <person name="Haridas S."/>
            <person name="Kuo A."/>
            <person name="Salamov A."/>
            <person name="Ahrendt S.R."/>
            <person name="Lipzen A."/>
            <person name="Sullivan W."/>
            <person name="Andreopoulos W.B."/>
            <person name="Clum A."/>
            <person name="Lindquist E."/>
            <person name="Daum C."/>
            <person name="Ramamoorthy G.K."/>
            <person name="Gryganskyi A."/>
            <person name="Culley D."/>
            <person name="Magnuson J.K."/>
            <person name="James T.Y."/>
            <person name="O'Malley M.A."/>
            <person name="Stajich J.E."/>
            <person name="Spatafora J.W."/>
            <person name="Visel A."/>
            <person name="Grigoriev I.V."/>
        </authorList>
    </citation>
    <scope>NUCLEOTIDE SEQUENCE [LARGE SCALE GENOMIC DNA]</scope>
    <source>
        <strain evidence="5 6">JEL800</strain>
    </source>
</reference>
<organism evidence="5 6">
    <name type="scientific">Rhizoclosmatium globosum</name>
    <dbReference type="NCBI Taxonomy" id="329046"/>
    <lineage>
        <taxon>Eukaryota</taxon>
        <taxon>Fungi</taxon>
        <taxon>Fungi incertae sedis</taxon>
        <taxon>Chytridiomycota</taxon>
        <taxon>Chytridiomycota incertae sedis</taxon>
        <taxon>Chytridiomycetes</taxon>
        <taxon>Chytridiales</taxon>
        <taxon>Chytriomycetaceae</taxon>
        <taxon>Rhizoclosmatium</taxon>
    </lineage>
</organism>
<keyword evidence="6" id="KW-1185">Reference proteome</keyword>
<gene>
    <name evidence="5" type="ORF">BCR33DRAFT_760961</name>
</gene>
<protein>
    <submittedName>
        <fullName evidence="5">Ferredoxin reductase-like protein</fullName>
    </submittedName>
</protein>
<dbReference type="PANTHER" id="PTHR46505">
    <property type="entry name" value="OXIDOREDUCTASE NAD-BINDING DOMAIN-CONTAINING PROTEIN 1"/>
    <property type="match status" value="1"/>
</dbReference>
<feature type="compositionally biased region" description="Polar residues" evidence="3">
    <location>
        <begin position="106"/>
        <end position="117"/>
    </location>
</feature>
<evidence type="ECO:0000313" key="5">
    <source>
        <dbReference type="EMBL" id="ORY53549.1"/>
    </source>
</evidence>
<dbReference type="InterPro" id="IPR039261">
    <property type="entry name" value="FNR_nucleotide-bd"/>
</dbReference>
<accession>A0A1Y2D2M8</accession>
<dbReference type="Gene3D" id="2.40.30.10">
    <property type="entry name" value="Translation factors"/>
    <property type="match status" value="1"/>
</dbReference>
<name>A0A1Y2D2M8_9FUNG</name>
<evidence type="ECO:0000256" key="2">
    <source>
        <dbReference type="ARBA" id="ARBA00023027"/>
    </source>
</evidence>
<keyword evidence="2" id="KW-0520">NAD</keyword>
<dbReference type="Pfam" id="PF08030">
    <property type="entry name" value="NAD_binding_6"/>
    <property type="match status" value="1"/>
</dbReference>
<dbReference type="InterPro" id="IPR052128">
    <property type="entry name" value="Oxidoreductase_NAD-binding"/>
</dbReference>
<dbReference type="Proteomes" id="UP000193642">
    <property type="component" value="Unassembled WGS sequence"/>
</dbReference>
<dbReference type="Gene3D" id="3.40.50.80">
    <property type="entry name" value="Nucleotide-binding domain of ferredoxin-NADP reductase (FNR) module"/>
    <property type="match status" value="1"/>
</dbReference>
<keyword evidence="1" id="KW-0560">Oxidoreductase</keyword>
<sequence length="341" mass="37940">MIATRHSSVAFAGLRLRIQTIGRLYSTTYSKAISTTTPNAADSLSGSSTAFGPNRSGPVFAAVLTEITNQAPNVKTFSFTAQYPVNTSDSSEFTYKPGQWVEVSMPSRSPTTPKTQFSISSAPSPSSQTFKITVKDAYQNPIVKHLHSPQLRTGDLMYAQVGGSFYYKAPSPPPAVEKILMVAGGVGVAPLIAMLEHLVNESTSSETRRRRNVTLIYSVRDEKELLFSERLEELCQTYVNGKDGLNVDVQCYVTRYALKEEEGKEVEVAKKSDLNRAGIKFYYGTYISSRLLSDYLSQSDANMDDTVVYMCGPESLERAVHGYLKQLEFPLQQLHFEKWWK</sequence>
<evidence type="ECO:0000313" key="6">
    <source>
        <dbReference type="Proteomes" id="UP000193642"/>
    </source>
</evidence>
<feature type="region of interest" description="Disordered" evidence="3">
    <location>
        <begin position="105"/>
        <end position="124"/>
    </location>
</feature>
<dbReference type="InterPro" id="IPR017938">
    <property type="entry name" value="Riboflavin_synthase-like_b-brl"/>
</dbReference>
<evidence type="ECO:0000256" key="3">
    <source>
        <dbReference type="SAM" id="MobiDB-lite"/>
    </source>
</evidence>
<dbReference type="PANTHER" id="PTHR46505:SF1">
    <property type="entry name" value="OXIDOREDUCTASE NAD-BINDING DOMAIN-CONTAINING PROTEIN 1"/>
    <property type="match status" value="1"/>
</dbReference>
<dbReference type="InterPro" id="IPR013121">
    <property type="entry name" value="Fe_red_NAD-bd_6"/>
</dbReference>
<dbReference type="PRINTS" id="PR00410">
    <property type="entry name" value="PHEHYDRXLASE"/>
</dbReference>
<dbReference type="OrthoDB" id="436496at2759"/>
<dbReference type="SUPFAM" id="SSF63380">
    <property type="entry name" value="Riboflavin synthase domain-like"/>
    <property type="match status" value="1"/>
</dbReference>
<dbReference type="GO" id="GO:0016491">
    <property type="term" value="F:oxidoreductase activity"/>
    <property type="evidence" value="ECO:0007669"/>
    <property type="project" value="UniProtKB-KW"/>
</dbReference>
<proteinExistence type="predicted"/>
<dbReference type="GO" id="GO:0005739">
    <property type="term" value="C:mitochondrion"/>
    <property type="evidence" value="ECO:0007669"/>
    <property type="project" value="TreeGrafter"/>
</dbReference>
<dbReference type="AlphaFoldDB" id="A0A1Y2D2M8"/>
<feature type="domain" description="FAD-binding FR-type" evidence="4">
    <location>
        <begin position="57"/>
        <end position="177"/>
    </location>
</feature>
<dbReference type="InterPro" id="IPR017927">
    <property type="entry name" value="FAD-bd_FR_type"/>
</dbReference>
<dbReference type="SUPFAM" id="SSF52343">
    <property type="entry name" value="Ferredoxin reductase-like, C-terminal NADP-linked domain"/>
    <property type="match status" value="1"/>
</dbReference>
<evidence type="ECO:0000259" key="4">
    <source>
        <dbReference type="PROSITE" id="PS51384"/>
    </source>
</evidence>
<dbReference type="CDD" id="cd00322">
    <property type="entry name" value="FNR_like"/>
    <property type="match status" value="1"/>
</dbReference>
<dbReference type="STRING" id="329046.A0A1Y2D2M8"/>